<dbReference type="KEGG" id="moc:BB934_42035"/>
<dbReference type="InterPro" id="IPR006175">
    <property type="entry name" value="YjgF/YER057c/UK114"/>
</dbReference>
<comment type="similarity">
    <text evidence="1">Belongs to the RutC family.</text>
</comment>
<protein>
    <recommendedName>
        <fullName evidence="3">Enamine deaminase RidA</fullName>
    </recommendedName>
</protein>
<organism evidence="2">
    <name type="scientific">Microvirga ossetica</name>
    <dbReference type="NCBI Taxonomy" id="1882682"/>
    <lineage>
        <taxon>Bacteria</taxon>
        <taxon>Pseudomonadati</taxon>
        <taxon>Pseudomonadota</taxon>
        <taxon>Alphaproteobacteria</taxon>
        <taxon>Hyphomicrobiales</taxon>
        <taxon>Methylobacteriaceae</taxon>
        <taxon>Microvirga</taxon>
    </lineage>
</organism>
<name>A0A1B2EXL1_9HYPH</name>
<geneLocation type="plasmid" evidence="2">
    <name>unnamed2</name>
</geneLocation>
<evidence type="ECO:0000256" key="1">
    <source>
        <dbReference type="ARBA" id="ARBA00010552"/>
    </source>
</evidence>
<dbReference type="Pfam" id="PF01042">
    <property type="entry name" value="Ribonuc_L-PSP"/>
    <property type="match status" value="1"/>
</dbReference>
<dbReference type="InterPro" id="IPR035959">
    <property type="entry name" value="RutC-like_sf"/>
</dbReference>
<dbReference type="PROSITE" id="PS01094">
    <property type="entry name" value="UPF0076"/>
    <property type="match status" value="1"/>
</dbReference>
<accession>A0A1B2EXL1</accession>
<dbReference type="CDD" id="cd06150">
    <property type="entry name" value="YjgF_YER057c_UK114_like_2"/>
    <property type="match status" value="1"/>
</dbReference>
<evidence type="ECO:0000313" key="2">
    <source>
        <dbReference type="EMBL" id="ANY84729.1"/>
    </source>
</evidence>
<dbReference type="Gene3D" id="3.30.1330.40">
    <property type="entry name" value="RutC-like"/>
    <property type="match status" value="1"/>
</dbReference>
<sequence>MINRHIQTPIMHRVVEKDGLVFIAGTTADDVSVGMRGQTEQILAKFDGFLAEAGTDKSRLLSVTIFITEFDQKPDMDLAWKAWLAPENFPTRATVGVSNLGKGTLIEMTATAAK</sequence>
<reference evidence="2" key="1">
    <citation type="submission" date="2016-07" db="EMBL/GenBank/DDBJ databases">
        <title>Microvirga ossetica sp. nov. a new species of rhizobia isolated from root nodules of the legume species Vicia alpestris Steven originated from North Ossetia region in the Caucasus.</title>
        <authorList>
            <person name="Safronova V.I."/>
            <person name="Kuznetsova I.G."/>
            <person name="Sazanova A.L."/>
            <person name="Belimov A."/>
            <person name="Andronov E."/>
            <person name="Osledkin Y.S."/>
            <person name="Onishchuk O.P."/>
            <person name="Kurchak O.N."/>
            <person name="Shaposhnikov A.I."/>
            <person name="Willems A."/>
            <person name="Tikhonovich I.A."/>
        </authorList>
    </citation>
    <scope>NUCLEOTIDE SEQUENCE [LARGE SCALE GENOMIC DNA]</scope>
    <source>
        <strain evidence="2">V5/3M</strain>
        <plasmid evidence="2">unnamed2</plasmid>
    </source>
</reference>
<dbReference type="EMBL" id="CP016619">
    <property type="protein sequence ID" value="ANY84729.1"/>
    <property type="molecule type" value="Genomic_DNA"/>
</dbReference>
<dbReference type="InterPro" id="IPR019897">
    <property type="entry name" value="RidA_CS"/>
</dbReference>
<dbReference type="RefSeq" id="WP_099515598.1">
    <property type="nucleotide sequence ID" value="NZ_CP016619.1"/>
</dbReference>
<gene>
    <name evidence="2" type="ORF">BB934_42035</name>
</gene>
<dbReference type="InterPro" id="IPR035709">
    <property type="entry name" value="YoaB-like"/>
</dbReference>
<dbReference type="PANTHER" id="PTHR47328">
    <property type="match status" value="1"/>
</dbReference>
<dbReference type="OrthoDB" id="9803101at2"/>
<dbReference type="SUPFAM" id="SSF55298">
    <property type="entry name" value="YjgF-like"/>
    <property type="match status" value="1"/>
</dbReference>
<evidence type="ECO:0008006" key="3">
    <source>
        <dbReference type="Google" id="ProtNLM"/>
    </source>
</evidence>
<dbReference type="AlphaFoldDB" id="A0A1B2EXL1"/>
<dbReference type="PANTHER" id="PTHR47328:SF1">
    <property type="entry name" value="RUTC FAMILY PROTEIN YOAB"/>
    <property type="match status" value="1"/>
</dbReference>
<keyword evidence="2" id="KW-0614">Plasmid</keyword>
<proteinExistence type="inferred from homology"/>